<evidence type="ECO:0000313" key="1">
    <source>
        <dbReference type="EMBL" id="QNR24331.1"/>
    </source>
</evidence>
<proteinExistence type="predicted"/>
<gene>
    <name evidence="1" type="ORF">H4K34_00405</name>
</gene>
<dbReference type="EMBL" id="CP060139">
    <property type="protein sequence ID" value="QNR24331.1"/>
    <property type="molecule type" value="Genomic_DNA"/>
</dbReference>
<dbReference type="SUPFAM" id="SSF56024">
    <property type="entry name" value="Phospholipase D/nuclease"/>
    <property type="match status" value="1"/>
</dbReference>
<sequence>MPEFLTSSHLNSKIESIIDNAQDNLFLISPYIKFSPPIKRRLADLKNRPKTRLTIVFGKNNDDLFKSINEEDLEFLRTLPNLELKHEGDLHAKVYMNDSEIILSSMNLYEYSQHNNIEFGVYGTAKGIISSLSSSITGSTSFDQEAVKYFWSVVKNARLIIDIEPQFEKGRVFSADKYKNSITKVDELASRKTSPKKSSSNQAAKMGYCIRTGMSIPFNVKMPFSDKSFKSWERFGDENYPEKYCHFSGESSDGETCFSRPILKKNWKKAMSN</sequence>
<dbReference type="RefSeq" id="WP_210758858.1">
    <property type="nucleotide sequence ID" value="NZ_CP060139.1"/>
</dbReference>
<dbReference type="InterPro" id="IPR059166">
    <property type="entry name" value="PLD-like_cat"/>
</dbReference>
<accession>A0A7H0VF33</accession>
<protein>
    <submittedName>
        <fullName evidence="1">Phospholipase D family protein</fullName>
    </submittedName>
</protein>
<dbReference type="Gene3D" id="3.30.870.10">
    <property type="entry name" value="Endonuclease Chain A"/>
    <property type="match status" value="1"/>
</dbReference>
<dbReference type="KEGG" id="chyd:H4K34_00405"/>
<keyword evidence="2" id="KW-1185">Reference proteome</keyword>
<reference evidence="1 2" key="1">
    <citation type="submission" date="2020-08" db="EMBL/GenBank/DDBJ databases">
        <title>Croceimicrobium hydrocarbonivorans gen. nov., sp. nov., a novel marine bacterium isolated from a bacterial consortium that degrades polyethylene terephthalate.</title>
        <authorList>
            <person name="Liu R."/>
        </authorList>
    </citation>
    <scope>NUCLEOTIDE SEQUENCE [LARGE SCALE GENOMIC DNA]</scope>
    <source>
        <strain evidence="1 2">A20-9</strain>
    </source>
</reference>
<dbReference type="AlphaFoldDB" id="A0A7H0VF33"/>
<dbReference type="CDD" id="cd09176">
    <property type="entry name" value="PLDc_unchar6"/>
    <property type="match status" value="1"/>
</dbReference>
<name>A0A7H0VF33_9FLAO</name>
<evidence type="ECO:0000313" key="2">
    <source>
        <dbReference type="Proteomes" id="UP000516305"/>
    </source>
</evidence>
<organism evidence="1 2">
    <name type="scientific">Croceimicrobium hydrocarbonivorans</name>
    <dbReference type="NCBI Taxonomy" id="2761580"/>
    <lineage>
        <taxon>Bacteria</taxon>
        <taxon>Pseudomonadati</taxon>
        <taxon>Bacteroidota</taxon>
        <taxon>Flavobacteriia</taxon>
        <taxon>Flavobacteriales</taxon>
        <taxon>Owenweeksiaceae</taxon>
        <taxon>Croceimicrobium</taxon>
    </lineage>
</organism>
<dbReference type="Proteomes" id="UP000516305">
    <property type="component" value="Chromosome"/>
</dbReference>